<keyword evidence="1" id="KW-0472">Membrane</keyword>
<proteinExistence type="predicted"/>
<dbReference type="AlphaFoldDB" id="A0A419X7T7"/>
<name>A0A419X7T7_9BACT</name>
<gene>
    <name evidence="2" type="ORF">BXY64_0838</name>
</gene>
<evidence type="ECO:0000313" key="3">
    <source>
        <dbReference type="Proteomes" id="UP000284531"/>
    </source>
</evidence>
<dbReference type="EMBL" id="RAPQ01000008">
    <property type="protein sequence ID" value="RKE03828.1"/>
    <property type="molecule type" value="Genomic_DNA"/>
</dbReference>
<dbReference type="OrthoDB" id="1123156at2"/>
<keyword evidence="1" id="KW-1133">Transmembrane helix</keyword>
<evidence type="ECO:0000256" key="1">
    <source>
        <dbReference type="SAM" id="Phobius"/>
    </source>
</evidence>
<organism evidence="2 3">
    <name type="scientific">Marinifilum flexuosum</name>
    <dbReference type="NCBI Taxonomy" id="1117708"/>
    <lineage>
        <taxon>Bacteria</taxon>
        <taxon>Pseudomonadati</taxon>
        <taxon>Bacteroidota</taxon>
        <taxon>Bacteroidia</taxon>
        <taxon>Marinilabiliales</taxon>
        <taxon>Marinifilaceae</taxon>
    </lineage>
</organism>
<comment type="caution">
    <text evidence="2">The sequence shown here is derived from an EMBL/GenBank/DDBJ whole genome shotgun (WGS) entry which is preliminary data.</text>
</comment>
<protein>
    <submittedName>
        <fullName evidence="2">Uncharacterized protein</fullName>
    </submittedName>
</protein>
<dbReference type="RefSeq" id="WP_120238663.1">
    <property type="nucleotide sequence ID" value="NZ_CANNEC010000004.1"/>
</dbReference>
<sequence length="81" mass="9104">MIIKVILITAVILAIGFVGFAISILIKKNGRFPELHIGRNEELKKRGISCATSQHKMEQEKAKNAKVFKKLTLLDKELESL</sequence>
<keyword evidence="3" id="KW-1185">Reference proteome</keyword>
<evidence type="ECO:0000313" key="2">
    <source>
        <dbReference type="EMBL" id="RKE03828.1"/>
    </source>
</evidence>
<keyword evidence="1" id="KW-0812">Transmembrane</keyword>
<reference evidence="2 3" key="1">
    <citation type="submission" date="2018-09" db="EMBL/GenBank/DDBJ databases">
        <title>Genomic Encyclopedia of Archaeal and Bacterial Type Strains, Phase II (KMG-II): from individual species to whole genera.</title>
        <authorList>
            <person name="Goeker M."/>
        </authorList>
    </citation>
    <scope>NUCLEOTIDE SEQUENCE [LARGE SCALE GENOMIC DNA]</scope>
    <source>
        <strain evidence="2 3">DSM 21950</strain>
    </source>
</reference>
<dbReference type="Proteomes" id="UP000284531">
    <property type="component" value="Unassembled WGS sequence"/>
</dbReference>
<accession>A0A419X7T7</accession>
<feature type="transmembrane region" description="Helical" evidence="1">
    <location>
        <begin position="6"/>
        <end position="26"/>
    </location>
</feature>